<reference evidence="2" key="1">
    <citation type="journal article" date="2020" name="bioRxiv">
        <title>Chromosome-level reference genome of the European wasp spider Argiope bruennichi: a resource for studies on range expansion and evolutionary adaptation.</title>
        <authorList>
            <person name="Sheffer M.M."/>
            <person name="Hoppe A."/>
            <person name="Krehenwinkel H."/>
            <person name="Uhl G."/>
            <person name="Kuss A.W."/>
            <person name="Jensen L."/>
            <person name="Jensen C."/>
            <person name="Gillespie R.G."/>
            <person name="Hoff K.J."/>
            <person name="Prost S."/>
        </authorList>
    </citation>
    <scope>NUCLEOTIDE SEQUENCE</scope>
</reference>
<accession>A0A8T0FSA0</accession>
<feature type="compositionally biased region" description="Basic and acidic residues" evidence="1">
    <location>
        <begin position="176"/>
        <end position="191"/>
    </location>
</feature>
<evidence type="ECO:0000313" key="2">
    <source>
        <dbReference type="EMBL" id="KAF8793058.1"/>
    </source>
</evidence>
<protein>
    <submittedName>
        <fullName evidence="2">Uncharacterized protein</fullName>
    </submittedName>
</protein>
<dbReference type="AlphaFoldDB" id="A0A8T0FSA0"/>
<dbReference type="Proteomes" id="UP000807504">
    <property type="component" value="Unassembled WGS sequence"/>
</dbReference>
<name>A0A8T0FSA0_ARGBR</name>
<keyword evidence="3" id="KW-1185">Reference proteome</keyword>
<sequence>MLIRCTVTPQQLAEGVILWSVQVGGNPVLCMEKEDADELKDVDLFLSTMDAFNEGFDGKFEIAYEEHKKKFLFSKQNFMNYLKPRCLLLAESNECFDLLLTCGFFSHAVLSMSSDNNCFHLSRVACKILTTVLEEKFAYMFTDSGWEKLVSYCRKIHDVVFPSNKYRPSGHYLNSKKNDDEPENKDKQSDCDELECRNKLNEIKLVHNEDLEYSGGYTDDEKLITKTVSNEMVEKMAKDSPVVADKSNDESSDDDDLVYWDYGTMSNWTICKRVANNRGHLTDVLKCLDMLKEEMDPESISSNKYDIPVSDDEDVKKLEKRKERNNSDDSDLTIQLSDQVVDSIKKEICEKKNKELGESSQNPVIPEDVTDDEIFKHFVNIMTGSAEEPKCELCDGKMAAFKTKWLESYREKYSNHELVSDWI</sequence>
<evidence type="ECO:0000313" key="3">
    <source>
        <dbReference type="Proteomes" id="UP000807504"/>
    </source>
</evidence>
<organism evidence="2 3">
    <name type="scientific">Argiope bruennichi</name>
    <name type="common">Wasp spider</name>
    <name type="synonym">Aranea bruennichi</name>
    <dbReference type="NCBI Taxonomy" id="94029"/>
    <lineage>
        <taxon>Eukaryota</taxon>
        <taxon>Metazoa</taxon>
        <taxon>Ecdysozoa</taxon>
        <taxon>Arthropoda</taxon>
        <taxon>Chelicerata</taxon>
        <taxon>Arachnida</taxon>
        <taxon>Araneae</taxon>
        <taxon>Araneomorphae</taxon>
        <taxon>Entelegynae</taxon>
        <taxon>Araneoidea</taxon>
        <taxon>Araneidae</taxon>
        <taxon>Argiope</taxon>
    </lineage>
</organism>
<proteinExistence type="predicted"/>
<gene>
    <name evidence="2" type="ORF">HNY73_004587</name>
</gene>
<feature type="region of interest" description="Disordered" evidence="1">
    <location>
        <begin position="172"/>
        <end position="191"/>
    </location>
</feature>
<comment type="caution">
    <text evidence="2">The sequence shown here is derived from an EMBL/GenBank/DDBJ whole genome shotgun (WGS) entry which is preliminary data.</text>
</comment>
<evidence type="ECO:0000256" key="1">
    <source>
        <dbReference type="SAM" id="MobiDB-lite"/>
    </source>
</evidence>
<reference evidence="2" key="2">
    <citation type="submission" date="2020-06" db="EMBL/GenBank/DDBJ databases">
        <authorList>
            <person name="Sheffer M."/>
        </authorList>
    </citation>
    <scope>NUCLEOTIDE SEQUENCE</scope>
</reference>
<dbReference type="EMBL" id="JABXBU010000003">
    <property type="protein sequence ID" value="KAF8793058.1"/>
    <property type="molecule type" value="Genomic_DNA"/>
</dbReference>